<comment type="caution">
    <text evidence="2">The sequence shown here is derived from an EMBL/GenBank/DDBJ whole genome shotgun (WGS) entry which is preliminary data.</text>
</comment>
<evidence type="ECO:0000313" key="3">
    <source>
        <dbReference type="Proteomes" id="UP001151582"/>
    </source>
</evidence>
<organism evidence="2 3">
    <name type="scientific">Dimargaris verticillata</name>
    <dbReference type="NCBI Taxonomy" id="2761393"/>
    <lineage>
        <taxon>Eukaryota</taxon>
        <taxon>Fungi</taxon>
        <taxon>Fungi incertae sedis</taxon>
        <taxon>Zoopagomycota</taxon>
        <taxon>Kickxellomycotina</taxon>
        <taxon>Dimargaritomycetes</taxon>
        <taxon>Dimargaritales</taxon>
        <taxon>Dimargaritaceae</taxon>
        <taxon>Dimargaris</taxon>
    </lineage>
</organism>
<feature type="region of interest" description="Disordered" evidence="1">
    <location>
        <begin position="447"/>
        <end position="495"/>
    </location>
</feature>
<gene>
    <name evidence="2" type="ORF">H4R34_004631</name>
</gene>
<feature type="compositionally biased region" description="Low complexity" evidence="1">
    <location>
        <begin position="701"/>
        <end position="718"/>
    </location>
</feature>
<feature type="region of interest" description="Disordered" evidence="1">
    <location>
        <begin position="252"/>
        <end position="310"/>
    </location>
</feature>
<dbReference type="OrthoDB" id="1923159at2759"/>
<feature type="region of interest" description="Disordered" evidence="1">
    <location>
        <begin position="663"/>
        <end position="718"/>
    </location>
</feature>
<evidence type="ECO:0000313" key="2">
    <source>
        <dbReference type="EMBL" id="KAJ1974663.1"/>
    </source>
</evidence>
<feature type="region of interest" description="Disordered" evidence="1">
    <location>
        <begin position="821"/>
        <end position="856"/>
    </location>
</feature>
<feature type="compositionally biased region" description="Polar residues" evidence="1">
    <location>
        <begin position="263"/>
        <end position="280"/>
    </location>
</feature>
<dbReference type="EMBL" id="JANBQB010000623">
    <property type="protein sequence ID" value="KAJ1974663.1"/>
    <property type="molecule type" value="Genomic_DNA"/>
</dbReference>
<dbReference type="Proteomes" id="UP001151582">
    <property type="component" value="Unassembled WGS sequence"/>
</dbReference>
<name>A0A9W8B265_9FUNG</name>
<feature type="compositionally biased region" description="Basic residues" evidence="1">
    <location>
        <begin position="677"/>
        <end position="692"/>
    </location>
</feature>
<protein>
    <submittedName>
        <fullName evidence="2">Uncharacterized protein</fullName>
    </submittedName>
</protein>
<dbReference type="AlphaFoldDB" id="A0A9W8B265"/>
<feature type="compositionally biased region" description="Basic residues" evidence="1">
    <location>
        <begin position="292"/>
        <end position="302"/>
    </location>
</feature>
<sequence>MHVVVRLSTPDVYQERFEHLRDLGFTDLLFYMIDDQWQPCIFEGATDLITTLIDGRYNTHRLDLLFSHWEQHEPGVRPFTSKLVNHIVRASNDRLARCSITILATLLKRTACRYGRWVRQQQNCRSVEPLFGPTNSLVTLGQTVREQLQPHLPSLCQALVARHPDGVQTRRAPLDFRDLQLIQLIYHVLVEADNLPAILRTMPQSYWAVLTALYFTHAANSLLQTVMYKYIALLVQHAQYLHASEPASPLLSGVDKGSDSEWDTVTTHPLNGVDTASGSWASPRVGKPTSRPGRRAPLHKGASRPAFPGPSSLPAALNRKLMLAVSPSLDNLGTPPLSTASAIPSPRSPYPVGFSSDNDVLVYLIHECQLVERLVQVCQDSKPSNALRGTSLLILNTFRLGIEAIYQEVGQLSQLASSNASEAVSVASSLGSRRPSVAPDDLLTAETLSSPVSPAPNGAPSVASLHNGSANDAAPLNSSSAQPRAIPMPTRPATAPMVGSITTTPMDGPMSGAGSLTSDSAGLGSGSWHHLSNSLLRPYSQHWSSYLKELPEWYEYLPELQRQAQRQVEHWAATFHIVNYNRDSFSCQPPLPFLSPLRVRMPEEYANNYLNRQGVANTQEGMLGTQGPEMPLEPIRGVMLDDKGIDLGSLFAFSLGFGISPGAAGLRDGSNKPGSRAIRRKGPSSRRKRTKNPKPVVGRRAPSPITPTATTSPPAEGAALSTIPEASAPAPPPLSPELPSSTVVVDAYEDQALGPNTHSQNTQLDSFKAPRPLVNANPVEAPHEDNLGQGPRHLSCIKQQFYETANVPDQSKVPLYPPVLVRQPELSPPDSPGALTRSGVDTHQTTVATSLPNSIP</sequence>
<accession>A0A9W8B265</accession>
<keyword evidence="3" id="KW-1185">Reference proteome</keyword>
<feature type="compositionally biased region" description="Polar residues" evidence="1">
    <location>
        <begin position="839"/>
        <end position="856"/>
    </location>
</feature>
<reference evidence="2" key="1">
    <citation type="submission" date="2022-07" db="EMBL/GenBank/DDBJ databases">
        <title>Phylogenomic reconstructions and comparative analyses of Kickxellomycotina fungi.</title>
        <authorList>
            <person name="Reynolds N.K."/>
            <person name="Stajich J.E."/>
            <person name="Barry K."/>
            <person name="Grigoriev I.V."/>
            <person name="Crous P."/>
            <person name="Smith M.E."/>
        </authorList>
    </citation>
    <scope>NUCLEOTIDE SEQUENCE</scope>
    <source>
        <strain evidence="2">RSA 567</strain>
    </source>
</reference>
<feature type="compositionally biased region" description="Polar residues" evidence="1">
    <location>
        <begin position="464"/>
        <end position="482"/>
    </location>
</feature>
<proteinExistence type="predicted"/>
<evidence type="ECO:0000256" key="1">
    <source>
        <dbReference type="SAM" id="MobiDB-lite"/>
    </source>
</evidence>